<keyword evidence="4" id="KW-0539">Nucleus</keyword>
<evidence type="ECO:0000256" key="1">
    <source>
        <dbReference type="ARBA" id="ARBA00004123"/>
    </source>
</evidence>
<organism evidence="8 9">
    <name type="scientific">Daucus carota subsp. sativus</name>
    <name type="common">Carrot</name>
    <dbReference type="NCBI Taxonomy" id="79200"/>
    <lineage>
        <taxon>Eukaryota</taxon>
        <taxon>Viridiplantae</taxon>
        <taxon>Streptophyta</taxon>
        <taxon>Embryophyta</taxon>
        <taxon>Tracheophyta</taxon>
        <taxon>Spermatophyta</taxon>
        <taxon>Magnoliopsida</taxon>
        <taxon>eudicotyledons</taxon>
        <taxon>Gunneridae</taxon>
        <taxon>Pentapetalae</taxon>
        <taxon>asterids</taxon>
        <taxon>campanulids</taxon>
        <taxon>Apiales</taxon>
        <taxon>Apiaceae</taxon>
        <taxon>Apioideae</taxon>
        <taxon>Scandiceae</taxon>
        <taxon>Daucinae</taxon>
        <taxon>Daucus</taxon>
        <taxon>Daucus sect. Daucus</taxon>
    </lineage>
</organism>
<dbReference type="PANTHER" id="PTHR13859">
    <property type="entry name" value="ATROPHIN-RELATED"/>
    <property type="match status" value="1"/>
</dbReference>
<dbReference type="Proteomes" id="UP000077755">
    <property type="component" value="Chromosome 9"/>
</dbReference>
<dbReference type="Pfam" id="PF25826">
    <property type="entry name" value="DUF7952"/>
    <property type="match status" value="1"/>
</dbReference>
<dbReference type="InterPro" id="IPR009057">
    <property type="entry name" value="Homeodomain-like_sf"/>
</dbReference>
<protein>
    <recommendedName>
        <fullName evidence="10">SANT domain-containing protein</fullName>
    </recommendedName>
</protein>
<dbReference type="KEGG" id="dcr:108200950"/>
<evidence type="ECO:0000256" key="3">
    <source>
        <dbReference type="ARBA" id="ARBA00023163"/>
    </source>
</evidence>
<dbReference type="PANTHER" id="PTHR13859:SF11">
    <property type="entry name" value="GRUNGE, ISOFORM J"/>
    <property type="match status" value="1"/>
</dbReference>
<dbReference type="GO" id="GO:0005634">
    <property type="term" value="C:nucleus"/>
    <property type="evidence" value="ECO:0007669"/>
    <property type="project" value="UniProtKB-SubCell"/>
</dbReference>
<dbReference type="EMBL" id="CP093351">
    <property type="protein sequence ID" value="WOH15927.1"/>
    <property type="molecule type" value="Genomic_DNA"/>
</dbReference>
<gene>
    <name evidence="8" type="ORF">DCAR_0935475</name>
</gene>
<feature type="compositionally biased region" description="Polar residues" evidence="5">
    <location>
        <begin position="713"/>
        <end position="725"/>
    </location>
</feature>
<evidence type="ECO:0008006" key="10">
    <source>
        <dbReference type="Google" id="ProtNLM"/>
    </source>
</evidence>
<keyword evidence="2" id="KW-0805">Transcription regulation</keyword>
<feature type="domain" description="DUF7952" evidence="7">
    <location>
        <begin position="143"/>
        <end position="273"/>
    </location>
</feature>
<evidence type="ECO:0000313" key="8">
    <source>
        <dbReference type="EMBL" id="WOH15927.1"/>
    </source>
</evidence>
<keyword evidence="9" id="KW-1185">Reference proteome</keyword>
<proteinExistence type="predicted"/>
<dbReference type="InterPro" id="IPR057712">
    <property type="entry name" value="DUF7952"/>
</dbReference>
<reference evidence="8" key="1">
    <citation type="journal article" date="2016" name="Nat. Genet.">
        <title>A high-quality carrot genome assembly provides new insights into carotenoid accumulation and asterid genome evolution.</title>
        <authorList>
            <person name="Iorizzo M."/>
            <person name="Ellison S."/>
            <person name="Senalik D."/>
            <person name="Zeng P."/>
            <person name="Satapoomin P."/>
            <person name="Huang J."/>
            <person name="Bowman M."/>
            <person name="Iovene M."/>
            <person name="Sanseverino W."/>
            <person name="Cavagnaro P."/>
            <person name="Yildiz M."/>
            <person name="Macko-Podgorni A."/>
            <person name="Moranska E."/>
            <person name="Grzebelus E."/>
            <person name="Grzebelus D."/>
            <person name="Ashrafi H."/>
            <person name="Zheng Z."/>
            <person name="Cheng S."/>
            <person name="Spooner D."/>
            <person name="Van Deynze A."/>
            <person name="Simon P."/>
        </authorList>
    </citation>
    <scope>NUCLEOTIDE SEQUENCE</scope>
    <source>
        <tissue evidence="8">Leaf</tissue>
    </source>
</reference>
<evidence type="ECO:0000313" key="9">
    <source>
        <dbReference type="Proteomes" id="UP000077755"/>
    </source>
</evidence>
<sequence length="750" mass="84485">MVSAELNQNGDNTENISAEQLLSIDSSDAHGVFGEAKVLTRVGDDYQAEIPALISGPEYDSYMKKLVDTEKKDHDPLDFWLGLSVPVKWTKNIKENMTMSDVKQGFSTQSNNAPSIFGSFRETIALYQGSSYFLVPGVCADSWNDIEEASFLLGLYIFKKKFVQLKRFIGTKKMGDILLYYYSKFYKSSEYDRWATCRKGRSRKCVSGQSLFSDLRQQELLSRLLSRVSEECQKELTKVTKAYEKKDISLIEYVFSMKSMVGVETFVDVVSVGKGMRDLTNMVIAPVRIPTGETCSSLTCTEIVNFITGGYRLSKAQSSDLFWEAVWPRLLARGWHSEQPKKQAYVPGAKDTLVFLTPGVQKFSRELVKGNHYFVSVTDVLDKVGSEPELLELHTENDKGNKEEEDGWIKEIKEQENLNKRRQCYMQLQAPISDMDDRKVTIVDTSLDNRKFPKFRESRTLPMDISKIKIVRRDNDQCTFNASTKKLDCAHNMLVAQETNSTTHVKITSDTGKIFDSSSDRLVQIHGSDSIKPVKKVEKHKKLYDDQQARKPMDIRLSQKQKRNDLDTLTSVGKRYRTVASCCNEEIGSGRSTIPSVAEIGDHANVCCSNIHDPNNNKVSQLGLSKDRMATSSQKESPCWSIGGSLDDNCLDQKNPQSSMLIGLNSPQQPVKYPHSVFLTVSTNMQDDITSTQQDVFCAPKTSADISVPAQPANLNSRRQSTRNRPPTARALEALVNGDLTASSRRRRKE</sequence>
<evidence type="ECO:0000256" key="2">
    <source>
        <dbReference type="ARBA" id="ARBA00023015"/>
    </source>
</evidence>
<evidence type="ECO:0000256" key="4">
    <source>
        <dbReference type="ARBA" id="ARBA00023242"/>
    </source>
</evidence>
<evidence type="ECO:0000259" key="7">
    <source>
        <dbReference type="Pfam" id="PF25826"/>
    </source>
</evidence>
<dbReference type="GO" id="GO:0003714">
    <property type="term" value="F:transcription corepressor activity"/>
    <property type="evidence" value="ECO:0007669"/>
    <property type="project" value="TreeGrafter"/>
</dbReference>
<dbReference type="AlphaFoldDB" id="A0AAF0XZ97"/>
<evidence type="ECO:0000256" key="5">
    <source>
        <dbReference type="SAM" id="MobiDB-lite"/>
    </source>
</evidence>
<keyword evidence="3" id="KW-0804">Transcription</keyword>
<feature type="domain" description="DUF7650" evidence="6">
    <location>
        <begin position="301"/>
        <end position="388"/>
    </location>
</feature>
<dbReference type="Pfam" id="PF24662">
    <property type="entry name" value="DUF7650"/>
    <property type="match status" value="1"/>
</dbReference>
<accession>A0AAF0XZ97</accession>
<evidence type="ECO:0000259" key="6">
    <source>
        <dbReference type="Pfam" id="PF24662"/>
    </source>
</evidence>
<dbReference type="SUPFAM" id="SSF46689">
    <property type="entry name" value="Homeodomain-like"/>
    <property type="match status" value="1"/>
</dbReference>
<reference evidence="8" key="2">
    <citation type="submission" date="2022-03" db="EMBL/GenBank/DDBJ databases">
        <title>Draft title - Genomic analysis of global carrot germplasm unveils the trajectory of domestication and the origin of high carotenoid orange carrot.</title>
        <authorList>
            <person name="Iorizzo M."/>
            <person name="Ellison S."/>
            <person name="Senalik D."/>
            <person name="Macko-Podgorni A."/>
            <person name="Grzebelus D."/>
            <person name="Bostan H."/>
            <person name="Rolling W."/>
            <person name="Curaba J."/>
            <person name="Simon P."/>
        </authorList>
    </citation>
    <scope>NUCLEOTIDE SEQUENCE</scope>
    <source>
        <tissue evidence="8">Leaf</tissue>
    </source>
</reference>
<dbReference type="InterPro" id="IPR056067">
    <property type="entry name" value="DUF7650"/>
</dbReference>
<name>A0AAF0XZ97_DAUCS</name>
<comment type="subcellular location">
    <subcellularLocation>
        <location evidence="1">Nucleus</location>
    </subcellularLocation>
</comment>
<feature type="region of interest" description="Disordered" evidence="5">
    <location>
        <begin position="707"/>
        <end position="750"/>
    </location>
</feature>